<dbReference type="AlphaFoldDB" id="A0A645GBP1"/>
<name>A0A645GBP1_9ZZZZ</name>
<dbReference type="PROSITE" id="PS51257">
    <property type="entry name" value="PROKAR_LIPOPROTEIN"/>
    <property type="match status" value="1"/>
</dbReference>
<accession>A0A645GBP1</accession>
<reference evidence="1" key="1">
    <citation type="submission" date="2019-08" db="EMBL/GenBank/DDBJ databases">
        <authorList>
            <person name="Kucharzyk K."/>
            <person name="Murdoch R.W."/>
            <person name="Higgins S."/>
            <person name="Loffler F."/>
        </authorList>
    </citation>
    <scope>NUCLEOTIDE SEQUENCE</scope>
</reference>
<dbReference type="EMBL" id="VSSQ01069454">
    <property type="protein sequence ID" value="MPN21464.1"/>
    <property type="molecule type" value="Genomic_DNA"/>
</dbReference>
<organism evidence="1">
    <name type="scientific">bioreactor metagenome</name>
    <dbReference type="NCBI Taxonomy" id="1076179"/>
    <lineage>
        <taxon>unclassified sequences</taxon>
        <taxon>metagenomes</taxon>
        <taxon>ecological metagenomes</taxon>
    </lineage>
</organism>
<protein>
    <submittedName>
        <fullName evidence="1">Uncharacterized protein</fullName>
    </submittedName>
</protein>
<comment type="caution">
    <text evidence="1">The sequence shown here is derived from an EMBL/GenBank/DDBJ whole genome shotgun (WGS) entry which is preliminary data.</text>
</comment>
<evidence type="ECO:0000313" key="1">
    <source>
        <dbReference type="EMBL" id="MPN21464.1"/>
    </source>
</evidence>
<gene>
    <name evidence="1" type="ORF">SDC9_168844</name>
</gene>
<proteinExistence type="predicted"/>
<sequence>MKSKLAVHTGLCSRFLALLLACALMFSLSACGGQKGAGKADEIKPVTVERELEPQALQTANEATAIALRQYVYARLLTEAFLTVDASRRGTV</sequence>